<reference evidence="1" key="1">
    <citation type="submission" date="2021-02" db="EMBL/GenBank/DDBJ databases">
        <authorList>
            <person name="Nowell W R."/>
        </authorList>
    </citation>
    <scope>NUCLEOTIDE SEQUENCE</scope>
</reference>
<feature type="non-terminal residue" evidence="1">
    <location>
        <position position="138"/>
    </location>
</feature>
<sequence>MVWLGVCSEGLTTPVIFEDGTMDAERYIKGVLPVARKCGNSMLGNHWTYQQDGAKPHIHHLTQKWCANPDHFPDFISKDRWPPNSSDLCPLDYSLWNELAKSMDWKNITIKATLIDEIKRSVKKIEKEKIVHSVLDFT</sequence>
<evidence type="ECO:0008006" key="3">
    <source>
        <dbReference type="Google" id="ProtNLM"/>
    </source>
</evidence>
<dbReference type="Gene3D" id="3.30.420.10">
    <property type="entry name" value="Ribonuclease H-like superfamily/Ribonuclease H"/>
    <property type="match status" value="1"/>
</dbReference>
<evidence type="ECO:0000313" key="2">
    <source>
        <dbReference type="Proteomes" id="UP000663889"/>
    </source>
</evidence>
<dbReference type="Proteomes" id="UP000663889">
    <property type="component" value="Unassembled WGS sequence"/>
</dbReference>
<name>A0A815UDI5_9BILA</name>
<proteinExistence type="predicted"/>
<organism evidence="1 2">
    <name type="scientific">Rotaria sordida</name>
    <dbReference type="NCBI Taxonomy" id="392033"/>
    <lineage>
        <taxon>Eukaryota</taxon>
        <taxon>Metazoa</taxon>
        <taxon>Spiralia</taxon>
        <taxon>Gnathifera</taxon>
        <taxon>Rotifera</taxon>
        <taxon>Eurotatoria</taxon>
        <taxon>Bdelloidea</taxon>
        <taxon>Philodinida</taxon>
        <taxon>Philodinidae</taxon>
        <taxon>Rotaria</taxon>
    </lineage>
</organism>
<comment type="caution">
    <text evidence="1">The sequence shown here is derived from an EMBL/GenBank/DDBJ whole genome shotgun (WGS) entry which is preliminary data.</text>
</comment>
<dbReference type="GO" id="GO:0003676">
    <property type="term" value="F:nucleic acid binding"/>
    <property type="evidence" value="ECO:0007669"/>
    <property type="project" value="InterPro"/>
</dbReference>
<evidence type="ECO:0000313" key="1">
    <source>
        <dbReference type="EMBL" id="CAF1512513.1"/>
    </source>
</evidence>
<dbReference type="EMBL" id="CAJNOU010006785">
    <property type="protein sequence ID" value="CAF1512513.1"/>
    <property type="molecule type" value="Genomic_DNA"/>
</dbReference>
<accession>A0A815UDI5</accession>
<dbReference type="AlphaFoldDB" id="A0A815UDI5"/>
<dbReference type="InterPro" id="IPR036397">
    <property type="entry name" value="RNaseH_sf"/>
</dbReference>
<gene>
    <name evidence="1" type="ORF">SEV965_LOCUS36624</name>
</gene>
<protein>
    <recommendedName>
        <fullName evidence="3">Transposase</fullName>
    </recommendedName>
</protein>